<comment type="caution">
    <text evidence="4">The sequence shown here is derived from an EMBL/GenBank/DDBJ whole genome shotgun (WGS) entry which is preliminary data.</text>
</comment>
<name>A0A545T1Y6_9GAMM</name>
<dbReference type="InterPro" id="IPR050563">
    <property type="entry name" value="4-hydroxybenzoyl-CoA_TE"/>
</dbReference>
<dbReference type="Pfam" id="PF03061">
    <property type="entry name" value="4HBT"/>
    <property type="match status" value="1"/>
</dbReference>
<dbReference type="SUPFAM" id="SSF54637">
    <property type="entry name" value="Thioesterase/thiol ester dehydrase-isomerase"/>
    <property type="match status" value="1"/>
</dbReference>
<comment type="similarity">
    <text evidence="1">Belongs to the 4-hydroxybenzoyl-CoA thioesterase family.</text>
</comment>
<dbReference type="PANTHER" id="PTHR31793:SF27">
    <property type="entry name" value="NOVEL THIOESTERASE SUPERFAMILY DOMAIN AND SAPOSIN A-TYPE DOMAIN CONTAINING PROTEIN (0610012H03RIK)"/>
    <property type="match status" value="1"/>
</dbReference>
<keyword evidence="5" id="KW-1185">Reference proteome</keyword>
<organism evidence="4 5">
    <name type="scientific">Exilibacterium tricleocarpae</name>
    <dbReference type="NCBI Taxonomy" id="2591008"/>
    <lineage>
        <taxon>Bacteria</taxon>
        <taxon>Pseudomonadati</taxon>
        <taxon>Pseudomonadota</taxon>
        <taxon>Gammaproteobacteria</taxon>
        <taxon>Cellvibrionales</taxon>
        <taxon>Cellvibrionaceae</taxon>
        <taxon>Exilibacterium</taxon>
    </lineage>
</organism>
<dbReference type="PANTHER" id="PTHR31793">
    <property type="entry name" value="4-HYDROXYBENZOYL-COA THIOESTERASE FAMILY MEMBER"/>
    <property type="match status" value="1"/>
</dbReference>
<accession>A0A545T1Y6</accession>
<keyword evidence="2" id="KW-0378">Hydrolase</keyword>
<feature type="domain" description="Thioesterase" evidence="3">
    <location>
        <begin position="23"/>
        <end position="108"/>
    </location>
</feature>
<dbReference type="InterPro" id="IPR006683">
    <property type="entry name" value="Thioestr_dom"/>
</dbReference>
<dbReference type="GO" id="GO:0047617">
    <property type="term" value="F:fatty acyl-CoA hydrolase activity"/>
    <property type="evidence" value="ECO:0007669"/>
    <property type="project" value="TreeGrafter"/>
</dbReference>
<sequence length="140" mass="16069">MATRDSFDFSYALRVRYSEIDAQGVVFNAHYLTYFDTALNEYMRHLDIDYQGMVEKLGVDFHLVKSTVEYLGPIHFDELIDIALRPVRIGRSSITWELAIFRSGESECLTRGEVVWVCAEVGRHQSHPIPAEFVDLLPAI</sequence>
<evidence type="ECO:0000256" key="2">
    <source>
        <dbReference type="ARBA" id="ARBA00022801"/>
    </source>
</evidence>
<dbReference type="Proteomes" id="UP000319732">
    <property type="component" value="Unassembled WGS sequence"/>
</dbReference>
<gene>
    <name evidence="4" type="ORF">FKG94_19835</name>
</gene>
<dbReference type="OrthoDB" id="9799036at2"/>
<dbReference type="InterPro" id="IPR029069">
    <property type="entry name" value="HotDog_dom_sf"/>
</dbReference>
<evidence type="ECO:0000313" key="4">
    <source>
        <dbReference type="EMBL" id="TQV71216.1"/>
    </source>
</evidence>
<dbReference type="EMBL" id="VHSG01000022">
    <property type="protein sequence ID" value="TQV71216.1"/>
    <property type="molecule type" value="Genomic_DNA"/>
</dbReference>
<dbReference type="PIRSF" id="PIRSF003230">
    <property type="entry name" value="YbgC"/>
    <property type="match status" value="1"/>
</dbReference>
<evidence type="ECO:0000313" key="5">
    <source>
        <dbReference type="Proteomes" id="UP000319732"/>
    </source>
</evidence>
<proteinExistence type="inferred from homology"/>
<dbReference type="InterPro" id="IPR006684">
    <property type="entry name" value="YbgC/YbaW"/>
</dbReference>
<evidence type="ECO:0000259" key="3">
    <source>
        <dbReference type="Pfam" id="PF03061"/>
    </source>
</evidence>
<reference evidence="4 5" key="1">
    <citation type="submission" date="2019-06" db="EMBL/GenBank/DDBJ databases">
        <title>Whole genome sequence for Cellvibrionaceae sp. R142.</title>
        <authorList>
            <person name="Wang G."/>
        </authorList>
    </citation>
    <scope>NUCLEOTIDE SEQUENCE [LARGE SCALE GENOMIC DNA]</scope>
    <source>
        <strain evidence="4 5">R142</strain>
    </source>
</reference>
<dbReference type="CDD" id="cd00586">
    <property type="entry name" value="4HBT"/>
    <property type="match status" value="1"/>
</dbReference>
<dbReference type="NCBIfam" id="TIGR00051">
    <property type="entry name" value="YbgC/FadM family acyl-CoA thioesterase"/>
    <property type="match status" value="1"/>
</dbReference>
<dbReference type="AlphaFoldDB" id="A0A545T1Y6"/>
<protein>
    <submittedName>
        <fullName evidence="4">Acyl-CoA thioesterase</fullName>
    </submittedName>
</protein>
<dbReference type="Gene3D" id="3.10.129.10">
    <property type="entry name" value="Hotdog Thioesterase"/>
    <property type="match status" value="1"/>
</dbReference>
<evidence type="ECO:0000256" key="1">
    <source>
        <dbReference type="ARBA" id="ARBA00005953"/>
    </source>
</evidence>